<feature type="compositionally biased region" description="Basic and acidic residues" evidence="1">
    <location>
        <begin position="11"/>
        <end position="27"/>
    </location>
</feature>
<feature type="region of interest" description="Disordered" evidence="1">
    <location>
        <begin position="1"/>
        <end position="44"/>
    </location>
</feature>
<reference evidence="2" key="2">
    <citation type="submission" date="2020-09" db="EMBL/GenBank/DDBJ databases">
        <authorList>
            <person name="Sun Q."/>
            <person name="Zhou Y."/>
        </authorList>
    </citation>
    <scope>NUCLEOTIDE SEQUENCE</scope>
    <source>
        <strain evidence="2">CGMCC 1.15493</strain>
    </source>
</reference>
<comment type="caution">
    <text evidence="2">The sequence shown here is derived from an EMBL/GenBank/DDBJ whole genome shotgun (WGS) entry which is preliminary data.</text>
</comment>
<proteinExistence type="predicted"/>
<reference evidence="2" key="1">
    <citation type="journal article" date="2014" name="Int. J. Syst. Evol. Microbiol.">
        <title>Complete genome sequence of Corynebacterium casei LMG S-19264T (=DSM 44701T), isolated from a smear-ripened cheese.</title>
        <authorList>
            <consortium name="US DOE Joint Genome Institute (JGI-PGF)"/>
            <person name="Walter F."/>
            <person name="Albersmeier A."/>
            <person name="Kalinowski J."/>
            <person name="Ruckert C."/>
        </authorList>
    </citation>
    <scope>NUCLEOTIDE SEQUENCE</scope>
    <source>
        <strain evidence="2">CGMCC 1.15493</strain>
    </source>
</reference>
<keyword evidence="3" id="KW-1185">Reference proteome</keyword>
<sequence>MLREFAGLADHAAEEKRCDDAEQEPGHTGRAGSWGAPPSPAVGDRWRAKAQPAITTVISPTLPLRRNLACPCGGEKTRKARSAFPQGQPPTRQAARAPGLRTAPRRSDPSLCPTCPA</sequence>
<evidence type="ECO:0000313" key="3">
    <source>
        <dbReference type="Proteomes" id="UP000613160"/>
    </source>
</evidence>
<feature type="region of interest" description="Disordered" evidence="1">
    <location>
        <begin position="75"/>
        <end position="117"/>
    </location>
</feature>
<evidence type="ECO:0000313" key="2">
    <source>
        <dbReference type="EMBL" id="GGD03627.1"/>
    </source>
</evidence>
<evidence type="ECO:0000256" key="1">
    <source>
        <dbReference type="SAM" id="MobiDB-lite"/>
    </source>
</evidence>
<dbReference type="Proteomes" id="UP000613160">
    <property type="component" value="Unassembled WGS sequence"/>
</dbReference>
<name>A0A916XSG6_9HYPH</name>
<gene>
    <name evidence="2" type="ORF">GCM10011335_03040</name>
</gene>
<dbReference type="AlphaFoldDB" id="A0A916XSG6"/>
<accession>A0A916XSG6</accession>
<dbReference type="EMBL" id="BMJJ01000001">
    <property type="protein sequence ID" value="GGD03627.1"/>
    <property type="molecule type" value="Genomic_DNA"/>
</dbReference>
<organism evidence="2 3">
    <name type="scientific">Aureimonas glaciei</name>
    <dbReference type="NCBI Taxonomy" id="1776957"/>
    <lineage>
        <taxon>Bacteria</taxon>
        <taxon>Pseudomonadati</taxon>
        <taxon>Pseudomonadota</taxon>
        <taxon>Alphaproteobacteria</taxon>
        <taxon>Hyphomicrobiales</taxon>
        <taxon>Aurantimonadaceae</taxon>
        <taxon>Aureimonas</taxon>
    </lineage>
</organism>
<protein>
    <submittedName>
        <fullName evidence="2">Uncharacterized protein</fullName>
    </submittedName>
</protein>